<feature type="region of interest" description="Disordered" evidence="1">
    <location>
        <begin position="1017"/>
        <end position="1047"/>
    </location>
</feature>
<reference evidence="5" key="1">
    <citation type="submission" date="2009-08" db="EMBL/GenBank/DDBJ databases">
        <title>Annotation of Salpingoeca rosetta.</title>
        <authorList>
            <consortium name="The Broad Institute Genome Sequencing Platform"/>
            <person name="Russ C."/>
            <person name="Cuomo C."/>
            <person name="Burger G."/>
            <person name="Gray M.W."/>
            <person name="Holland P.W.H."/>
            <person name="King N."/>
            <person name="Lang F.B.F."/>
            <person name="Roger A.J."/>
            <person name="Ruiz-Trillo I."/>
            <person name="Young S.K."/>
            <person name="Zeng Q."/>
            <person name="Gargeya S."/>
            <person name="Alvarado L."/>
            <person name="Berlin A."/>
            <person name="Chapman S.B."/>
            <person name="Chen Z."/>
            <person name="Freedman E."/>
            <person name="Gellesch M."/>
            <person name="Goldberg J."/>
            <person name="Griggs A."/>
            <person name="Gujja S."/>
            <person name="Heilman E."/>
            <person name="Heiman D."/>
            <person name="Howarth C."/>
            <person name="Mehta T."/>
            <person name="Neiman D."/>
            <person name="Pearson M."/>
            <person name="Roberts A."/>
            <person name="Saif S."/>
            <person name="Shea T."/>
            <person name="Shenoy N."/>
            <person name="Sisk P."/>
            <person name="Stolte C."/>
            <person name="Sykes S."/>
            <person name="White J."/>
            <person name="Yandava C."/>
            <person name="Haas B."/>
            <person name="Nusbaum C."/>
            <person name="Birren B."/>
        </authorList>
    </citation>
    <scope>NUCLEOTIDE SEQUENCE [LARGE SCALE GENOMIC DNA]</scope>
    <source>
        <strain evidence="5">ATCC 50818</strain>
    </source>
</reference>
<feature type="region of interest" description="Disordered" evidence="1">
    <location>
        <begin position="51"/>
        <end position="75"/>
    </location>
</feature>
<feature type="region of interest" description="Disordered" evidence="1">
    <location>
        <begin position="1092"/>
        <end position="1127"/>
    </location>
</feature>
<dbReference type="SMART" id="SM00799">
    <property type="entry name" value="DENN"/>
    <property type="match status" value="1"/>
</dbReference>
<feature type="region of interest" description="Disordered" evidence="1">
    <location>
        <begin position="506"/>
        <end position="567"/>
    </location>
</feature>
<gene>
    <name evidence="5" type="ORF">PTSG_03787</name>
</gene>
<dbReference type="FunCoup" id="F2U5E0">
    <property type="interactions" value="1372"/>
</dbReference>
<dbReference type="InterPro" id="IPR051696">
    <property type="entry name" value="DENN_Domain_GEFs"/>
</dbReference>
<dbReference type="Pfam" id="PF00169">
    <property type="entry name" value="PH"/>
    <property type="match status" value="1"/>
</dbReference>
<dbReference type="Gene3D" id="3.40.50.11500">
    <property type="match status" value="1"/>
</dbReference>
<dbReference type="GeneID" id="16076100"/>
<feature type="compositionally biased region" description="Low complexity" evidence="1">
    <location>
        <begin position="901"/>
        <end position="918"/>
    </location>
</feature>
<feature type="compositionally biased region" description="Acidic residues" evidence="1">
    <location>
        <begin position="527"/>
        <end position="548"/>
    </location>
</feature>
<evidence type="ECO:0000259" key="3">
    <source>
        <dbReference type="PROSITE" id="PS50211"/>
    </source>
</evidence>
<evidence type="ECO:0000259" key="2">
    <source>
        <dbReference type="PROSITE" id="PS50003"/>
    </source>
</evidence>
<dbReference type="PROSITE" id="PS50003">
    <property type="entry name" value="PH_DOMAIN"/>
    <property type="match status" value="1"/>
</dbReference>
<feature type="compositionally biased region" description="Low complexity" evidence="1">
    <location>
        <begin position="56"/>
        <end position="68"/>
    </location>
</feature>
<dbReference type="GO" id="GO:0032483">
    <property type="term" value="P:regulation of Rab protein signal transduction"/>
    <property type="evidence" value="ECO:0007669"/>
    <property type="project" value="TreeGrafter"/>
</dbReference>
<feature type="compositionally biased region" description="Polar residues" evidence="1">
    <location>
        <begin position="938"/>
        <end position="948"/>
    </location>
</feature>
<dbReference type="InterPro" id="IPR029021">
    <property type="entry name" value="Prot-tyrosine_phosphatase-like"/>
</dbReference>
<feature type="region of interest" description="Disordered" evidence="1">
    <location>
        <begin position="1279"/>
        <end position="1311"/>
    </location>
</feature>
<proteinExistence type="predicted"/>
<feature type="compositionally biased region" description="Acidic residues" evidence="1">
    <location>
        <begin position="1109"/>
        <end position="1125"/>
    </location>
</feature>
<sequence length="1801" mass="198637">MRARFVEFVFSVRQEGDDAAEVVARYPEADHDDCAFPAGLQTFGFPDFDEEEEVVAEPTTPSASASSTHSRDEEEQLTFFPTSLTNEEGRRIFSLCLVHTVIQNGQRSAHGIGIVSRRPLFAEHRALLREIWLLYRQQELRRLQQLVFAATSLRAVPSTKTAKALRLEMQSCTLHIPAVPQLSLQPPFGMVPLLFKCLSPHQVISLVFPLLCERKVLLVSSSPNLLHACAEALIQLIFPFEYTLVYIPILPTSLLEFCAAPTPYLIGIDRSSYPLVSQLDDVIICDLDRGAVTASDGSPFVAAQLPDTSALLAAIKHAIHPDLAAVDAVMPRQRKKSESDASPPLLALYPQLRQEIDIRLAFLSFFVELLQDYRQYFVSVRVNPDHVSHLDTGALFHAHSLGRQNSSGEDANTAFLRLFVKTMAFNQLVKAQTSRAYRPTLFDRAVDMRTSDPNAAITTSQIVRELSAAATVTVQLPQAQDDNTISAGDTLALCDVLQPARISALFPTRGDDNGEDAAGHGAHQEGEEGEDDDQQEQQQQDDEDEEDAPITRHRLPMRPQSVMKERPPELPRVVQACTRVLKGPDDGLVQWYIKSFRTFLQSVQQEQVAFHVAQELAAAFKAWTMPVSALKFDIVVKLVSALLTHAPPAATDAVPKRPIDRVAVALLPLIMNCYTSALDVSKHVHHEVALHALWQDMSFWLQAHGPEAQATLDAEEEGLVFQQLGLLMCYMVQLNVPEHDVQAFIRRAVVMLHLPRKRMAALLATLPNQVAQATTSTSRLNESQFQMPSLLPDAAGFEEPHTKSRSLSQLARDSPSLGSVLLPSEVEIMRLSDAILLTPHRSHWRAASGMVIVTNYRIIFDGALMAAGGKKNCLQAKATSVNPLMTASGAQVKQERERARTAATAPAATTAPAAPVDVVEARRRVAQRAQDHAPTPTTPSLATVNANKTAPVASSSSLSSSSLSLPAMSNSGAGKQPSSGNDDGGVVLRDARSRETIWQHRASVAAAARKCTTSDLNDAGLSGSRESQPVFGGVQGSETRSGPPSLAVSTDTMTDALEASLNLHNGGDGGDSHAGVEVDVFTTSTELEVCAETTVQRDGDSAAAGDGGEKEEGEEEEEEADEMDEELMRRQLEPSVPFVDDDVESPLPDDSSSTSFALHPFTSTVSDSADPCDTVRASATITSIHRVKWFTIDAGAHKEASKWEPRGIVISTRNMVTMRVCFPLNRRAAMNDLKAKIHQLCSVQSVQNTFAYFTGHKREHWSQDDNKIKVTTAVRRALNRKATTRLSTAPRRGSKDNTRSGSGNRSLLGIDTPTPSVLEFLPEDAGLQDTVFLSDASASSTVQSLKRTMDRIGFGAKRNKGAAALWRACFANRKYKISESYSPLLYVPSEIEDEELSRCCVHFHHERIPALTWIDEGRGGGVMVSSLCMRPSEPSVRRLWTEIDKAANFKSRKPTSPNVFNVVDRLPLSFKRSPRVVVFTHGTDMSATLPKGWRLLDPTATDEYALTFTGETLHQSFTQLQSLCNEVDVLSFLTRIESTNWLNHVASLLHWACVAAEFITTHDSLVLFSLGSGRDEALQLSSLTSLLLDPYFRTMEGFKTLIQKDWLLLGHPFASRAGIRDDSHDAPFFMLGVEDEMDEETVGDDGHHHRSASVSSSSSYAVFRGFRHRADHPNLKGYMYKLGGIIKNWRYRWFFLDVPRLEIRYYRPPDNQELLGKIDLRDVTAVEYTQRYSGNNGLFVKLVTKKRTWVLKPLSKEMWVEWLSVLMDVCPNLAQRTALPTTLLPTINEAHSSSAPREAEA</sequence>
<dbReference type="SUPFAM" id="SSF52799">
    <property type="entry name" value="(Phosphotyrosine protein) phosphatases II"/>
    <property type="match status" value="1"/>
</dbReference>
<organism evidence="6">
    <name type="scientific">Salpingoeca rosetta (strain ATCC 50818 / BSB-021)</name>
    <dbReference type="NCBI Taxonomy" id="946362"/>
    <lineage>
        <taxon>Eukaryota</taxon>
        <taxon>Choanoflagellata</taxon>
        <taxon>Craspedida</taxon>
        <taxon>Salpingoecidae</taxon>
        <taxon>Salpingoeca</taxon>
    </lineage>
</organism>
<keyword evidence="6" id="KW-1185">Reference proteome</keyword>
<dbReference type="PANTHER" id="PTHR12296:SF21">
    <property type="entry name" value="DENN DOMAIN-CONTAINING PROTEIN 3"/>
    <property type="match status" value="1"/>
</dbReference>
<dbReference type="InterPro" id="IPR037516">
    <property type="entry name" value="Tripartite_DENN"/>
</dbReference>
<dbReference type="InParanoid" id="F2U5E0"/>
<dbReference type="InterPro" id="IPR010569">
    <property type="entry name" value="Myotubularin-like_Pase_dom"/>
</dbReference>
<evidence type="ECO:0000313" key="6">
    <source>
        <dbReference type="Proteomes" id="UP000007799"/>
    </source>
</evidence>
<dbReference type="InterPro" id="IPR043153">
    <property type="entry name" value="DENN_C"/>
</dbReference>
<feature type="domain" description="Myotubularin phosphatase" evidence="4">
    <location>
        <begin position="1339"/>
        <end position="1631"/>
    </location>
</feature>
<name>F2U5E0_SALR5</name>
<dbReference type="Pfam" id="PF06602">
    <property type="entry name" value="Myotub-related"/>
    <property type="match status" value="1"/>
</dbReference>
<evidence type="ECO:0000259" key="4">
    <source>
        <dbReference type="PROSITE" id="PS51339"/>
    </source>
</evidence>
<feature type="region of interest" description="Disordered" evidence="1">
    <location>
        <begin position="888"/>
        <end position="986"/>
    </location>
</feature>
<dbReference type="KEGG" id="sre:PTSG_03787"/>
<dbReference type="Gene3D" id="3.30.450.200">
    <property type="match status" value="1"/>
</dbReference>
<feature type="compositionally biased region" description="Polar residues" evidence="1">
    <location>
        <begin position="1036"/>
        <end position="1047"/>
    </location>
</feature>
<accession>F2U5E0</accession>
<dbReference type="OrthoDB" id="271628at2759"/>
<dbReference type="STRING" id="946362.F2U5E0"/>
<dbReference type="InterPro" id="IPR001194">
    <property type="entry name" value="cDENN_dom"/>
</dbReference>
<dbReference type="SUPFAM" id="SSF50729">
    <property type="entry name" value="PH domain-like"/>
    <property type="match status" value="1"/>
</dbReference>
<dbReference type="PROSITE" id="PS51339">
    <property type="entry name" value="PPASE_MYOTUBULARIN"/>
    <property type="match status" value="1"/>
</dbReference>
<evidence type="ECO:0000256" key="1">
    <source>
        <dbReference type="SAM" id="MobiDB-lite"/>
    </source>
</evidence>
<dbReference type="SMART" id="SM00233">
    <property type="entry name" value="PH"/>
    <property type="match status" value="1"/>
</dbReference>
<dbReference type="Pfam" id="PF02141">
    <property type="entry name" value="DENN"/>
    <property type="match status" value="1"/>
</dbReference>
<dbReference type="PROSITE" id="PS50211">
    <property type="entry name" value="DENN"/>
    <property type="match status" value="1"/>
</dbReference>
<evidence type="ECO:0000313" key="5">
    <source>
        <dbReference type="EMBL" id="EGD83156.1"/>
    </source>
</evidence>
<feature type="domain" description="PH" evidence="2">
    <location>
        <begin position="1672"/>
        <end position="1771"/>
    </location>
</feature>
<dbReference type="InterPro" id="IPR011993">
    <property type="entry name" value="PH-like_dom_sf"/>
</dbReference>
<dbReference type="PANTHER" id="PTHR12296">
    <property type="entry name" value="DENN DOMAIN-CONTAINING PROTEIN 4"/>
    <property type="match status" value="1"/>
</dbReference>
<dbReference type="RefSeq" id="XP_004995520.1">
    <property type="nucleotide sequence ID" value="XM_004995463.1"/>
</dbReference>
<dbReference type="InterPro" id="IPR001849">
    <property type="entry name" value="PH_domain"/>
</dbReference>
<dbReference type="GO" id="GO:0031410">
    <property type="term" value="C:cytoplasmic vesicle"/>
    <property type="evidence" value="ECO:0007669"/>
    <property type="project" value="TreeGrafter"/>
</dbReference>
<feature type="domain" description="UDENN" evidence="3">
    <location>
        <begin position="4"/>
        <end position="440"/>
    </location>
</feature>
<protein>
    <submittedName>
        <fullName evidence="5">Uncharacterized protein</fullName>
    </submittedName>
</protein>
<dbReference type="EMBL" id="GL832962">
    <property type="protein sequence ID" value="EGD83156.1"/>
    <property type="molecule type" value="Genomic_DNA"/>
</dbReference>
<dbReference type="Proteomes" id="UP000007799">
    <property type="component" value="Unassembled WGS sequence"/>
</dbReference>
<dbReference type="Pfam" id="PF03456">
    <property type="entry name" value="uDENN"/>
    <property type="match status" value="1"/>
</dbReference>
<dbReference type="eggNOG" id="KOG1089">
    <property type="taxonomic scope" value="Eukaryota"/>
</dbReference>
<feature type="compositionally biased region" description="Polar residues" evidence="1">
    <location>
        <begin position="967"/>
        <end position="981"/>
    </location>
</feature>
<dbReference type="eggNOG" id="KOG1090">
    <property type="taxonomic scope" value="Eukaryota"/>
</dbReference>
<dbReference type="InterPro" id="IPR005112">
    <property type="entry name" value="dDENN_dom"/>
</dbReference>
<dbReference type="InterPro" id="IPR005113">
    <property type="entry name" value="uDENN_dom"/>
</dbReference>
<dbReference type="SMART" id="SM00801">
    <property type="entry name" value="dDENN"/>
    <property type="match status" value="1"/>
</dbReference>
<dbReference type="Gene3D" id="2.30.29.30">
    <property type="entry name" value="Pleckstrin-homology domain (PH domain)/Phosphotyrosine-binding domain (PTB)"/>
    <property type="match status" value="1"/>
</dbReference>
<feature type="compositionally biased region" description="Low complexity" evidence="1">
    <location>
        <begin position="954"/>
        <end position="965"/>
    </location>
</feature>